<evidence type="ECO:0000256" key="2">
    <source>
        <dbReference type="ARBA" id="ARBA00010790"/>
    </source>
</evidence>
<comment type="cofactor">
    <cofactor evidence="1">
        <name>FAD</name>
        <dbReference type="ChEBI" id="CHEBI:57692"/>
    </cofactor>
</comment>
<evidence type="ECO:0000259" key="3">
    <source>
        <dbReference type="Pfam" id="PF05199"/>
    </source>
</evidence>
<dbReference type="SUPFAM" id="SSF51905">
    <property type="entry name" value="FAD/NAD(P)-binding domain"/>
    <property type="match status" value="1"/>
</dbReference>
<sequence>MPPANPNGLSAFSFLVGLLQPKSIGSVRLASADPRARPAVDFGYLNDPRDRDIEVLRKGTRLALRLAARTSASGYPMKHYQVPESEGDADVDEFIRTKLGSAYHFSSTCRMGSRSRAGGGGGVVDDELRVYGVEGLRVCDASVFPSIVSAHLMAGVVAVAEKCADLMKNARP</sequence>
<reference evidence="4" key="1">
    <citation type="submission" date="2014-09" db="EMBL/GenBank/DDBJ databases">
        <title>Genome sequence of the luminous mushroom Mycena chlorophos for searching fungal bioluminescence genes.</title>
        <authorList>
            <person name="Tanaka Y."/>
            <person name="Kasuga D."/>
            <person name="Oba Y."/>
            <person name="Hase S."/>
            <person name="Sato K."/>
            <person name="Oba Y."/>
            <person name="Sakakibara Y."/>
        </authorList>
    </citation>
    <scope>NUCLEOTIDE SEQUENCE</scope>
</reference>
<dbReference type="PANTHER" id="PTHR11552">
    <property type="entry name" value="GLUCOSE-METHANOL-CHOLINE GMC OXIDOREDUCTASE"/>
    <property type="match status" value="1"/>
</dbReference>
<gene>
    <name evidence="4" type="ORF">MCHLO_08944</name>
</gene>
<evidence type="ECO:0000256" key="1">
    <source>
        <dbReference type="ARBA" id="ARBA00001974"/>
    </source>
</evidence>
<organism evidence="4 5">
    <name type="scientific">Mycena chlorophos</name>
    <name type="common">Agaric fungus</name>
    <name type="synonym">Agaricus chlorophos</name>
    <dbReference type="NCBI Taxonomy" id="658473"/>
    <lineage>
        <taxon>Eukaryota</taxon>
        <taxon>Fungi</taxon>
        <taxon>Dikarya</taxon>
        <taxon>Basidiomycota</taxon>
        <taxon>Agaricomycotina</taxon>
        <taxon>Agaricomycetes</taxon>
        <taxon>Agaricomycetidae</taxon>
        <taxon>Agaricales</taxon>
        <taxon>Marasmiineae</taxon>
        <taxon>Mycenaceae</taxon>
        <taxon>Mycena</taxon>
    </lineage>
</organism>
<dbReference type="InterPro" id="IPR036188">
    <property type="entry name" value="FAD/NAD-bd_sf"/>
</dbReference>
<protein>
    <submittedName>
        <fullName evidence="4">Alcohol oxidase</fullName>
    </submittedName>
</protein>
<comment type="similarity">
    <text evidence="2">Belongs to the GMC oxidoreductase family.</text>
</comment>
<accession>A0ABQ0LLC1</accession>
<feature type="domain" description="Glucose-methanol-choline oxidoreductase C-terminal" evidence="3">
    <location>
        <begin position="21"/>
        <end position="160"/>
    </location>
</feature>
<dbReference type="EMBL" id="DF847425">
    <property type="protein sequence ID" value="GAT51837.1"/>
    <property type="molecule type" value="Genomic_DNA"/>
</dbReference>
<dbReference type="Gene3D" id="3.30.560.10">
    <property type="entry name" value="Glucose Oxidase, domain 3"/>
    <property type="match status" value="1"/>
</dbReference>
<dbReference type="Pfam" id="PF05199">
    <property type="entry name" value="GMC_oxred_C"/>
    <property type="match status" value="1"/>
</dbReference>
<dbReference type="Gene3D" id="3.50.50.60">
    <property type="entry name" value="FAD/NAD(P)-binding domain"/>
    <property type="match status" value="1"/>
</dbReference>
<dbReference type="SUPFAM" id="SSF54373">
    <property type="entry name" value="FAD-linked reductases, C-terminal domain"/>
    <property type="match status" value="1"/>
</dbReference>
<proteinExistence type="inferred from homology"/>
<dbReference type="PANTHER" id="PTHR11552:SF219">
    <property type="entry name" value="GLUCOSE-METHANOL-CHOLINE OXIDOREDUCTASE N-TERMINAL DOMAIN-CONTAINING PROTEIN"/>
    <property type="match status" value="1"/>
</dbReference>
<evidence type="ECO:0000313" key="4">
    <source>
        <dbReference type="EMBL" id="GAT51837.1"/>
    </source>
</evidence>
<name>A0ABQ0LLC1_MYCCL</name>
<dbReference type="InterPro" id="IPR007867">
    <property type="entry name" value="GMC_OxRtase_C"/>
</dbReference>
<keyword evidence="5" id="KW-1185">Reference proteome</keyword>
<evidence type="ECO:0000313" key="5">
    <source>
        <dbReference type="Proteomes" id="UP000815677"/>
    </source>
</evidence>
<dbReference type="InterPro" id="IPR012132">
    <property type="entry name" value="GMC_OxRdtase"/>
</dbReference>
<dbReference type="Proteomes" id="UP000815677">
    <property type="component" value="Unassembled WGS sequence"/>
</dbReference>